<gene>
    <name evidence="12" type="ORF">CONPUDRAFT_84367</name>
</gene>
<comment type="caution">
    <text evidence="12">The sequence shown here is derived from an EMBL/GenBank/DDBJ whole genome shotgun (WGS) entry which is preliminary data.</text>
</comment>
<evidence type="ECO:0000259" key="11">
    <source>
        <dbReference type="PROSITE" id="PS50850"/>
    </source>
</evidence>
<dbReference type="InterPro" id="IPR036259">
    <property type="entry name" value="MFS_trans_sf"/>
</dbReference>
<evidence type="ECO:0000313" key="13">
    <source>
        <dbReference type="Proteomes" id="UP000053558"/>
    </source>
</evidence>
<dbReference type="RefSeq" id="XP_007772601.1">
    <property type="nucleotide sequence ID" value="XM_007774411.1"/>
</dbReference>
<dbReference type="InterPro" id="IPR020846">
    <property type="entry name" value="MFS_dom"/>
</dbReference>
<dbReference type="InterPro" id="IPR005829">
    <property type="entry name" value="Sugar_transporter_CS"/>
</dbReference>
<comment type="subcellular location">
    <subcellularLocation>
        <location evidence="1">Membrane</location>
        <topology evidence="1">Multi-pass membrane protein</topology>
    </subcellularLocation>
</comment>
<dbReference type="PANTHER" id="PTHR48022">
    <property type="entry name" value="PLASTIDIC GLUCOSE TRANSPORTER 4"/>
    <property type="match status" value="1"/>
</dbReference>
<dbReference type="GO" id="GO:0005351">
    <property type="term" value="F:carbohydrate:proton symporter activity"/>
    <property type="evidence" value="ECO:0007669"/>
    <property type="project" value="TreeGrafter"/>
</dbReference>
<evidence type="ECO:0000256" key="7">
    <source>
        <dbReference type="ARBA" id="ARBA00049119"/>
    </source>
</evidence>
<organism evidence="12 13">
    <name type="scientific">Coniophora puteana (strain RWD-64-598)</name>
    <name type="common">Brown rot fungus</name>
    <dbReference type="NCBI Taxonomy" id="741705"/>
    <lineage>
        <taxon>Eukaryota</taxon>
        <taxon>Fungi</taxon>
        <taxon>Dikarya</taxon>
        <taxon>Basidiomycota</taxon>
        <taxon>Agaricomycotina</taxon>
        <taxon>Agaricomycetes</taxon>
        <taxon>Agaricomycetidae</taxon>
        <taxon>Boletales</taxon>
        <taxon>Coniophorineae</taxon>
        <taxon>Coniophoraceae</taxon>
        <taxon>Coniophora</taxon>
    </lineage>
</organism>
<keyword evidence="3 8" id="KW-0813">Transport</keyword>
<dbReference type="PRINTS" id="PR00171">
    <property type="entry name" value="SUGRTRNSPORT"/>
</dbReference>
<evidence type="ECO:0000256" key="8">
    <source>
        <dbReference type="RuleBase" id="RU003346"/>
    </source>
</evidence>
<dbReference type="Gene3D" id="1.20.1250.20">
    <property type="entry name" value="MFS general substrate transporter like domains"/>
    <property type="match status" value="1"/>
</dbReference>
<evidence type="ECO:0000256" key="10">
    <source>
        <dbReference type="SAM" id="Phobius"/>
    </source>
</evidence>
<evidence type="ECO:0000256" key="1">
    <source>
        <dbReference type="ARBA" id="ARBA00004141"/>
    </source>
</evidence>
<dbReference type="EMBL" id="JH711584">
    <property type="protein sequence ID" value="EIW77181.1"/>
    <property type="molecule type" value="Genomic_DNA"/>
</dbReference>
<evidence type="ECO:0000256" key="6">
    <source>
        <dbReference type="ARBA" id="ARBA00023136"/>
    </source>
</evidence>
<proteinExistence type="inferred from homology"/>
<dbReference type="SUPFAM" id="SSF103473">
    <property type="entry name" value="MFS general substrate transporter"/>
    <property type="match status" value="1"/>
</dbReference>
<feature type="transmembrane region" description="Helical" evidence="10">
    <location>
        <begin position="67"/>
        <end position="85"/>
    </location>
</feature>
<keyword evidence="13" id="KW-1185">Reference proteome</keyword>
<feature type="transmembrane region" description="Helical" evidence="10">
    <location>
        <begin position="487"/>
        <end position="510"/>
    </location>
</feature>
<dbReference type="Proteomes" id="UP000053558">
    <property type="component" value="Unassembled WGS sequence"/>
</dbReference>
<dbReference type="PROSITE" id="PS00216">
    <property type="entry name" value="SUGAR_TRANSPORT_1"/>
    <property type="match status" value="1"/>
</dbReference>
<comment type="catalytic activity">
    <reaction evidence="7">
        <text>myo-inositol(out) + H(+)(out) = myo-inositol(in) + H(+)(in)</text>
        <dbReference type="Rhea" id="RHEA:60364"/>
        <dbReference type="ChEBI" id="CHEBI:15378"/>
        <dbReference type="ChEBI" id="CHEBI:17268"/>
    </reaction>
</comment>
<keyword evidence="6 10" id="KW-0472">Membrane</keyword>
<dbReference type="Pfam" id="PF00083">
    <property type="entry name" value="Sugar_tr"/>
    <property type="match status" value="1"/>
</dbReference>
<dbReference type="GeneID" id="19210751"/>
<keyword evidence="4 10" id="KW-0812">Transmembrane</keyword>
<reference evidence="13" key="1">
    <citation type="journal article" date="2012" name="Science">
        <title>The Paleozoic origin of enzymatic lignin decomposition reconstructed from 31 fungal genomes.</title>
        <authorList>
            <person name="Floudas D."/>
            <person name="Binder M."/>
            <person name="Riley R."/>
            <person name="Barry K."/>
            <person name="Blanchette R.A."/>
            <person name="Henrissat B."/>
            <person name="Martinez A.T."/>
            <person name="Otillar R."/>
            <person name="Spatafora J.W."/>
            <person name="Yadav J.S."/>
            <person name="Aerts A."/>
            <person name="Benoit I."/>
            <person name="Boyd A."/>
            <person name="Carlson A."/>
            <person name="Copeland A."/>
            <person name="Coutinho P.M."/>
            <person name="de Vries R.P."/>
            <person name="Ferreira P."/>
            <person name="Findley K."/>
            <person name="Foster B."/>
            <person name="Gaskell J."/>
            <person name="Glotzer D."/>
            <person name="Gorecki P."/>
            <person name="Heitman J."/>
            <person name="Hesse C."/>
            <person name="Hori C."/>
            <person name="Igarashi K."/>
            <person name="Jurgens J.A."/>
            <person name="Kallen N."/>
            <person name="Kersten P."/>
            <person name="Kohler A."/>
            <person name="Kuees U."/>
            <person name="Kumar T.K.A."/>
            <person name="Kuo A."/>
            <person name="LaButti K."/>
            <person name="Larrondo L.F."/>
            <person name="Lindquist E."/>
            <person name="Ling A."/>
            <person name="Lombard V."/>
            <person name="Lucas S."/>
            <person name="Lundell T."/>
            <person name="Martin R."/>
            <person name="McLaughlin D.J."/>
            <person name="Morgenstern I."/>
            <person name="Morin E."/>
            <person name="Murat C."/>
            <person name="Nagy L.G."/>
            <person name="Nolan M."/>
            <person name="Ohm R.A."/>
            <person name="Patyshakuliyeva A."/>
            <person name="Rokas A."/>
            <person name="Ruiz-Duenas F.J."/>
            <person name="Sabat G."/>
            <person name="Salamov A."/>
            <person name="Samejima M."/>
            <person name="Schmutz J."/>
            <person name="Slot J.C."/>
            <person name="St John F."/>
            <person name="Stenlid J."/>
            <person name="Sun H."/>
            <person name="Sun S."/>
            <person name="Syed K."/>
            <person name="Tsang A."/>
            <person name="Wiebenga A."/>
            <person name="Young D."/>
            <person name="Pisabarro A."/>
            <person name="Eastwood D.C."/>
            <person name="Martin F."/>
            <person name="Cullen D."/>
            <person name="Grigoriev I.V."/>
            <person name="Hibbett D.S."/>
        </authorList>
    </citation>
    <scope>NUCLEOTIDE SEQUENCE [LARGE SCALE GENOMIC DNA]</scope>
    <source>
        <strain evidence="13">RWD-64-598 SS2</strain>
    </source>
</reference>
<evidence type="ECO:0000256" key="4">
    <source>
        <dbReference type="ARBA" id="ARBA00022692"/>
    </source>
</evidence>
<evidence type="ECO:0000256" key="5">
    <source>
        <dbReference type="ARBA" id="ARBA00022989"/>
    </source>
</evidence>
<feature type="transmembrane region" description="Helical" evidence="10">
    <location>
        <begin position="247"/>
        <end position="268"/>
    </location>
</feature>
<dbReference type="OMA" id="RWDPTRT"/>
<evidence type="ECO:0000256" key="9">
    <source>
        <dbReference type="SAM" id="MobiDB-lite"/>
    </source>
</evidence>
<dbReference type="InterPro" id="IPR050360">
    <property type="entry name" value="MFS_Sugar_Transporters"/>
</dbReference>
<evidence type="ECO:0000256" key="2">
    <source>
        <dbReference type="ARBA" id="ARBA00010992"/>
    </source>
</evidence>
<feature type="transmembrane region" description="Helical" evidence="10">
    <location>
        <begin position="457"/>
        <end position="481"/>
    </location>
</feature>
<accession>A0A5M3MF26</accession>
<evidence type="ECO:0000313" key="12">
    <source>
        <dbReference type="EMBL" id="EIW77181.1"/>
    </source>
</evidence>
<feature type="transmembrane region" description="Helical" evidence="10">
    <location>
        <begin position="147"/>
        <end position="166"/>
    </location>
</feature>
<feature type="domain" description="Major facilitator superfamily (MFS) profile" evidence="11">
    <location>
        <begin position="72"/>
        <end position="514"/>
    </location>
</feature>
<feature type="transmembrane region" description="Helical" evidence="10">
    <location>
        <begin position="362"/>
        <end position="384"/>
    </location>
</feature>
<sequence length="544" mass="58821">MSTEKLEKSSPSPLPAKDEIQITKQENAPGSKVDADLGAIDLDHRALAAAASNEHAASASDAIRTHFSAFMWCIFICMGALLWGYDAQVGGGLLSVPSFRRDFGSIYEGQPVLAARWQSAFNSVSSVGGIFGGLSLGAVSDRLGRRGAVALASVISLGAVLIQFFAPAHNNGMLLAGKLINGYSLGMFVSVAGSYCAEVSPLALRGITTASVNLWIDLGQLMSNGIIRGVGERTDAYAYRIPFALQWIFPVILLLGLSFAPESPWFLVRRNRNADALKVIERLSSGSDADAQLQLQQIEETIALEDHFAATSTYGDMFRGSDGRRTLIAVSVFVLQQMAGVTFVLGYSTYFFELAGFDDSNAFDLGVGVTAIGIVGNSITFYTVNRFGRRFIFKWGMIACTTVLLLIGFLTISSSQAAKWATAAFTLIYNFIYQTSIGPLGYVIFAEVSSAKLRSKTVGLSICVNSLCALVANIVMSYLVNPDEANLGGYVGFIFGGLSVFGSIWVWFYIPETKNRTVDELDVMFEKRLPARAFESYTIYEEKA</sequence>
<feature type="transmembrane region" description="Helical" evidence="10">
    <location>
        <begin position="391"/>
        <end position="412"/>
    </location>
</feature>
<comment type="similarity">
    <text evidence="2 8">Belongs to the major facilitator superfamily. Sugar transporter (TC 2.A.1.1) family.</text>
</comment>
<dbReference type="GO" id="GO:0016020">
    <property type="term" value="C:membrane"/>
    <property type="evidence" value="ECO:0007669"/>
    <property type="project" value="UniProtKB-SubCell"/>
</dbReference>
<keyword evidence="5 10" id="KW-1133">Transmembrane helix</keyword>
<dbReference type="NCBIfam" id="TIGR00879">
    <property type="entry name" value="SP"/>
    <property type="match status" value="1"/>
</dbReference>
<feature type="transmembrane region" description="Helical" evidence="10">
    <location>
        <begin position="424"/>
        <end position="445"/>
    </location>
</feature>
<dbReference type="AlphaFoldDB" id="A0A5M3MF26"/>
<protein>
    <submittedName>
        <fullName evidence="12">Maltose permease</fullName>
    </submittedName>
</protein>
<dbReference type="OrthoDB" id="6612291at2759"/>
<dbReference type="FunFam" id="1.20.1250.20:FF:000078">
    <property type="entry name" value="MFS maltose transporter, putative"/>
    <property type="match status" value="1"/>
</dbReference>
<dbReference type="InterPro" id="IPR003663">
    <property type="entry name" value="Sugar/inositol_transpt"/>
</dbReference>
<evidence type="ECO:0000256" key="3">
    <source>
        <dbReference type="ARBA" id="ARBA00022448"/>
    </source>
</evidence>
<feature type="region of interest" description="Disordered" evidence="9">
    <location>
        <begin position="1"/>
        <end position="31"/>
    </location>
</feature>
<dbReference type="KEGG" id="cput:CONPUDRAFT_84367"/>
<dbReference type="InterPro" id="IPR005828">
    <property type="entry name" value="MFS_sugar_transport-like"/>
</dbReference>
<dbReference type="PANTHER" id="PTHR48022:SF51">
    <property type="entry name" value="ALPHA-GLUCOSIDE TRANSPORTER, PUTATIVE (AFU_ORTHOLOGUE AFUA_6G11920)-RELATED"/>
    <property type="match status" value="1"/>
</dbReference>
<name>A0A5M3MF26_CONPW</name>
<feature type="transmembrane region" description="Helical" evidence="10">
    <location>
        <begin position="327"/>
        <end position="350"/>
    </location>
</feature>
<feature type="transmembrane region" description="Helical" evidence="10">
    <location>
        <begin position="120"/>
        <end position="140"/>
    </location>
</feature>
<dbReference type="PROSITE" id="PS50850">
    <property type="entry name" value="MFS"/>
    <property type="match status" value="1"/>
</dbReference>